<dbReference type="Pfam" id="PF23085">
    <property type="entry name" value="RRM_PARP14_3"/>
    <property type="match status" value="1"/>
</dbReference>
<dbReference type="PROSITE" id="PS51059">
    <property type="entry name" value="PARP_CATALYTIC"/>
    <property type="match status" value="1"/>
</dbReference>
<dbReference type="Proteomes" id="UP001164746">
    <property type="component" value="Chromosome 3"/>
</dbReference>
<evidence type="ECO:0000256" key="4">
    <source>
        <dbReference type="ARBA" id="ARBA00023027"/>
    </source>
</evidence>
<dbReference type="SUPFAM" id="SSF56399">
    <property type="entry name" value="ADP-ribosylation"/>
    <property type="match status" value="1"/>
</dbReference>
<dbReference type="Gene3D" id="3.40.220.10">
    <property type="entry name" value="Leucine Aminopeptidase, subunit E, domain 1"/>
    <property type="match status" value="1"/>
</dbReference>
<dbReference type="Pfam" id="PF01661">
    <property type="entry name" value="Macro"/>
    <property type="match status" value="1"/>
</dbReference>
<dbReference type="InterPro" id="IPR052056">
    <property type="entry name" value="Mono-ARTD/PARP"/>
</dbReference>
<feature type="region of interest" description="Disordered" evidence="7">
    <location>
        <begin position="271"/>
        <end position="309"/>
    </location>
</feature>
<evidence type="ECO:0000313" key="11">
    <source>
        <dbReference type="Proteomes" id="UP001164746"/>
    </source>
</evidence>
<dbReference type="InterPro" id="IPR012677">
    <property type="entry name" value="Nucleotide-bd_a/b_plait_sf"/>
</dbReference>
<feature type="region of interest" description="Disordered" evidence="7">
    <location>
        <begin position="879"/>
        <end position="939"/>
    </location>
</feature>
<organism evidence="10 11">
    <name type="scientific">Mya arenaria</name>
    <name type="common">Soft-shell clam</name>
    <dbReference type="NCBI Taxonomy" id="6604"/>
    <lineage>
        <taxon>Eukaryota</taxon>
        <taxon>Metazoa</taxon>
        <taxon>Spiralia</taxon>
        <taxon>Lophotrochozoa</taxon>
        <taxon>Mollusca</taxon>
        <taxon>Bivalvia</taxon>
        <taxon>Autobranchia</taxon>
        <taxon>Heteroconchia</taxon>
        <taxon>Euheterodonta</taxon>
        <taxon>Imparidentia</taxon>
        <taxon>Neoheterodontei</taxon>
        <taxon>Myida</taxon>
        <taxon>Myoidea</taxon>
        <taxon>Myidae</taxon>
        <taxon>Mya</taxon>
    </lineage>
</organism>
<dbReference type="SUPFAM" id="SSF52949">
    <property type="entry name" value="Macro domain-like"/>
    <property type="match status" value="1"/>
</dbReference>
<dbReference type="Gene3D" id="3.90.228.10">
    <property type="match status" value="1"/>
</dbReference>
<keyword evidence="5" id="KW-0539">Nucleus</keyword>
<evidence type="ECO:0000256" key="3">
    <source>
        <dbReference type="ARBA" id="ARBA00022679"/>
    </source>
</evidence>
<keyword evidence="2 6" id="KW-0328">Glycosyltransferase</keyword>
<keyword evidence="3 6" id="KW-0808">Transferase</keyword>
<feature type="compositionally biased region" description="Low complexity" evidence="7">
    <location>
        <begin position="296"/>
        <end position="305"/>
    </location>
</feature>
<evidence type="ECO:0000256" key="1">
    <source>
        <dbReference type="ARBA" id="ARBA00004123"/>
    </source>
</evidence>
<feature type="domain" description="PARP catalytic" evidence="8">
    <location>
        <begin position="1031"/>
        <end position="1296"/>
    </location>
</feature>
<evidence type="ECO:0000256" key="5">
    <source>
        <dbReference type="ARBA" id="ARBA00023242"/>
    </source>
</evidence>
<reference evidence="10" key="1">
    <citation type="submission" date="2022-11" db="EMBL/GenBank/DDBJ databases">
        <title>Centuries of genome instability and evolution in soft-shell clam transmissible cancer (bioRxiv).</title>
        <authorList>
            <person name="Hart S.F.M."/>
            <person name="Yonemitsu M.A."/>
            <person name="Giersch R.M."/>
            <person name="Beal B.F."/>
            <person name="Arriagada G."/>
            <person name="Davis B.W."/>
            <person name="Ostrander E.A."/>
            <person name="Goff S.P."/>
            <person name="Metzger M.J."/>
        </authorList>
    </citation>
    <scope>NUCLEOTIDE SEQUENCE</scope>
    <source>
        <strain evidence="10">MELC-2E11</strain>
        <tissue evidence="10">Siphon/mantle</tissue>
    </source>
</reference>
<feature type="domain" description="Macro" evidence="9">
    <location>
        <begin position="700"/>
        <end position="874"/>
    </location>
</feature>
<proteinExistence type="predicted"/>
<evidence type="ECO:0000259" key="9">
    <source>
        <dbReference type="PROSITE" id="PS51154"/>
    </source>
</evidence>
<name>A0ABY7DSM2_MYAAR</name>
<keyword evidence="11" id="KW-1185">Reference proteome</keyword>
<protein>
    <recommendedName>
        <fullName evidence="6">Poly [ADP-ribose] polymerase</fullName>
        <shortName evidence="6">PARP</shortName>
        <ecNumber evidence="6">2.4.2.-</ecNumber>
    </recommendedName>
</protein>
<evidence type="ECO:0000256" key="6">
    <source>
        <dbReference type="RuleBase" id="RU362114"/>
    </source>
</evidence>
<feature type="non-terminal residue" evidence="10">
    <location>
        <position position="1296"/>
    </location>
</feature>
<dbReference type="EC" id="2.4.2.-" evidence="6"/>
<evidence type="ECO:0000256" key="2">
    <source>
        <dbReference type="ARBA" id="ARBA00022676"/>
    </source>
</evidence>
<evidence type="ECO:0000256" key="7">
    <source>
        <dbReference type="SAM" id="MobiDB-lite"/>
    </source>
</evidence>
<feature type="compositionally biased region" description="Basic and acidic residues" evidence="7">
    <location>
        <begin position="909"/>
        <end position="923"/>
    </location>
</feature>
<dbReference type="PANTHER" id="PTHR14453:SF67">
    <property type="entry name" value="POLY [ADP-RIBOSE] POLYMERASE"/>
    <property type="match status" value="1"/>
</dbReference>
<dbReference type="Gene3D" id="3.30.70.330">
    <property type="match status" value="1"/>
</dbReference>
<dbReference type="PROSITE" id="PS51154">
    <property type="entry name" value="MACRO"/>
    <property type="match status" value="1"/>
</dbReference>
<dbReference type="InterPro" id="IPR012317">
    <property type="entry name" value="Poly(ADP-ribose)pol_cat_dom"/>
</dbReference>
<evidence type="ECO:0000313" key="10">
    <source>
        <dbReference type="EMBL" id="WAQ97955.1"/>
    </source>
</evidence>
<dbReference type="InterPro" id="IPR002589">
    <property type="entry name" value="Macro_dom"/>
</dbReference>
<evidence type="ECO:0000259" key="8">
    <source>
        <dbReference type="PROSITE" id="PS51059"/>
    </source>
</evidence>
<dbReference type="Pfam" id="PF00644">
    <property type="entry name" value="PARP"/>
    <property type="match status" value="1"/>
</dbReference>
<feature type="compositionally biased region" description="Low complexity" evidence="7">
    <location>
        <begin position="879"/>
        <end position="898"/>
    </location>
</feature>
<keyword evidence="4 6" id="KW-0520">NAD</keyword>
<feature type="compositionally biased region" description="Basic residues" evidence="7">
    <location>
        <begin position="924"/>
        <end position="936"/>
    </location>
</feature>
<sequence>TSSDLFLDSITKAPPPRLAPNEINIPFDTGDDNIKNYVEVICGLDVTSLHRQRNCPSVAVVQFETNITDQDIIAWEKRLEEKRLCENRVTIQALGQPNGVIVYNVPHDVTDELLELYFENKRSGGLDGCVIDVVNKAKGIYVVKINIQSAIKSILSNGGHNIKGVKVTVEPWFETLNRQLLRTENDRVAVKQVISTPPCRETDPVSDRVTRKPVISTPPCRETDIPVRVHPFMFGSRESRNVDRVLPMKHSQSYEGNQIFTDTDIGQERHINTFKPTSSDPESRRGNENLGRVKASSRGRQFSQEQQRERRDLWGQKKYCRSEISLPPHKIKLLIINRFGYKMNSETVNCSMTEKAGKVTLCATSDEELKSVEIKLYECLSRVSCKEKIIQAELAQFLNTVECEVEMNNKLRSAKIPAAFEIQTDINVNKIVMHAFIANQLEIGLDFIDDCVKVKELALPKGIKKNVLQMTVTELTPVNDTTKVYLTSSNIFVCSFCEKQAEHLAKTLLKEIKNIEPKKVGRVELSRAKARCFKKCYLQNIEAAFRWTEEGHGTDYKLVVHIEGEDDDLKFVKSMINKIGSEIFNFKRVCTDDADNWLLMAGLNGRSGHDFLKSCEERFNCWLDVSKDGDVIPPTKGRSRLSVDSESEEVALQAALQLSLEASGELLPGDGLYGSNALEDLTQFDIGPRNLQQSFQTSATVRPYSVNLSGVKVVIKKGEIVKENADVLVNILSPGMQLAESIVSKAFLNACGQSLLLEFSSATKTSVITTSGCGLACKTILHVGLKKGNGGENCVSEVMQLILDSSEHLQYQSLAMPPLGVGRLYNYPMQSIASQMFQVMSDHFQQGTTLKNVIVMAYDKSTFDELIVALVQIQSSAPSSRRHISSPTISTPQPSKPILKSRQPTVTNDQKERTRARSHESERRRRQYSIKPTKPKRIPDYSKTDRITITVFAESKDECIKAIQQISKTMRAELLFEEKFDTVEHISKETKDSIVKIISKYSIRSIKESMAHEEVNIPIYWKLYKGNTPFSEILSIFSATGKDYNKIAIDAHDPTYSRIVKMVNKTFDSTKIGHGQDAKGLERLSYSKLWITNIQRIENPQLFRKYVHKRQEIFLNLLNEKRGCWPTVGQLPRSSGEITTRSYLSQTMEKEPYSEINEVYLFHGTKPDTIQTICITGLDPRLGSGKAMFGSGIYGAEKSSKADQYTDDISTRTGGAGNEKKMFLMRVILGKSYLCTDPNPHKYKRPPCTQCYKDDCKIHDSNFHSVVGDNNKLFREFVVYEGVQCYPEYLITYERR</sequence>
<dbReference type="InterPro" id="IPR043472">
    <property type="entry name" value="Macro_dom-like"/>
</dbReference>
<comment type="subcellular location">
    <subcellularLocation>
        <location evidence="1">Nucleus</location>
    </subcellularLocation>
</comment>
<accession>A0ABY7DSM2</accession>
<dbReference type="EMBL" id="CP111014">
    <property type="protein sequence ID" value="WAQ97955.1"/>
    <property type="molecule type" value="Genomic_DNA"/>
</dbReference>
<gene>
    <name evidence="10" type="ORF">MAR_022328</name>
</gene>
<dbReference type="PANTHER" id="PTHR14453">
    <property type="entry name" value="PARP/ZINC FINGER CCCH TYPE DOMAIN CONTAINING PROTEIN"/>
    <property type="match status" value="1"/>
</dbReference>